<gene>
    <name evidence="1" type="ORF">PRI8871_01344</name>
</gene>
<sequence length="44" mass="4727">MLKTIEVGSRISVQGIVEKSWPDGRLSVRVGTQVYTGRPVNAAA</sequence>
<proteinExistence type="predicted"/>
<accession>A0A2R8AU36</accession>
<dbReference type="EMBL" id="OMOJ01000002">
    <property type="protein sequence ID" value="SPF79548.1"/>
    <property type="molecule type" value="Genomic_DNA"/>
</dbReference>
<dbReference type="Proteomes" id="UP000244904">
    <property type="component" value="Unassembled WGS sequence"/>
</dbReference>
<organism evidence="1 2">
    <name type="scientific">Pseudoprimorskyibacter insulae</name>
    <dbReference type="NCBI Taxonomy" id="1695997"/>
    <lineage>
        <taxon>Bacteria</taxon>
        <taxon>Pseudomonadati</taxon>
        <taxon>Pseudomonadota</taxon>
        <taxon>Alphaproteobacteria</taxon>
        <taxon>Rhodobacterales</taxon>
        <taxon>Paracoccaceae</taxon>
        <taxon>Pseudoprimorskyibacter</taxon>
    </lineage>
</organism>
<name>A0A2R8AU36_9RHOB</name>
<evidence type="ECO:0000313" key="1">
    <source>
        <dbReference type="EMBL" id="SPF79548.1"/>
    </source>
</evidence>
<dbReference type="RefSeq" id="WP_281258612.1">
    <property type="nucleotide sequence ID" value="NZ_OMOJ01000002.1"/>
</dbReference>
<keyword evidence="2" id="KW-1185">Reference proteome</keyword>
<dbReference type="AlphaFoldDB" id="A0A2R8AU36"/>
<evidence type="ECO:0000313" key="2">
    <source>
        <dbReference type="Proteomes" id="UP000244904"/>
    </source>
</evidence>
<protein>
    <submittedName>
        <fullName evidence="1">Uncharacterized protein</fullName>
    </submittedName>
</protein>
<reference evidence="2" key="1">
    <citation type="submission" date="2018-03" db="EMBL/GenBank/DDBJ databases">
        <authorList>
            <person name="Rodrigo-Torres L."/>
            <person name="Arahal R. D."/>
            <person name="Lucena T."/>
        </authorList>
    </citation>
    <scope>NUCLEOTIDE SEQUENCE [LARGE SCALE GENOMIC DNA]</scope>
    <source>
        <strain evidence="2">CECT 8871</strain>
    </source>
</reference>